<evidence type="ECO:0000313" key="2">
    <source>
        <dbReference type="Proteomes" id="UP000319783"/>
    </source>
</evidence>
<sequence length="170" mass="18825">MRKILGIIAIGIIGITGCVSTPQPPPIPQLTQLEIRQIQAREYESANLNIAMKAVISALQDEGFIIETANPELGLVTAAKEIYEVDKATKNSVEFWQGVGMGTYQTTKRFETSTTIENYGKGIRIRINIVAKAVSNSGGNIWSQPVYDAKIYQDIFSKIDKSVYLEKEKI</sequence>
<organism evidence="1 2">
    <name type="scientific">Candidatus Jettenia ecosi</name>
    <dbReference type="NCBI Taxonomy" id="2494326"/>
    <lineage>
        <taxon>Bacteria</taxon>
        <taxon>Pseudomonadati</taxon>
        <taxon>Planctomycetota</taxon>
        <taxon>Candidatus Brocadiia</taxon>
        <taxon>Candidatus Brocadiales</taxon>
        <taxon>Candidatus Brocadiaceae</taxon>
        <taxon>Candidatus Jettenia</taxon>
    </lineage>
</organism>
<dbReference type="AlphaFoldDB" id="A0A533Q7U9"/>
<comment type="caution">
    <text evidence="1">The sequence shown here is derived from an EMBL/GenBank/DDBJ whole genome shotgun (WGS) entry which is preliminary data.</text>
</comment>
<reference evidence="1 2" key="1">
    <citation type="submission" date="2019-04" db="EMBL/GenBank/DDBJ databases">
        <title>Genome of a novel bacterium Candidatus Jettenia ecosi reconstructed from metagenome of an anammox bioreactor.</title>
        <authorList>
            <person name="Mardanov A.V."/>
            <person name="Beletsky A.V."/>
            <person name="Ravin N.V."/>
            <person name="Botchkova E.A."/>
            <person name="Litti Y.V."/>
            <person name="Nozhevnikova A.N."/>
        </authorList>
    </citation>
    <scope>NUCLEOTIDE SEQUENCE [LARGE SCALE GENOMIC DNA]</scope>
    <source>
        <strain evidence="1">J2</strain>
    </source>
</reference>
<evidence type="ECO:0000313" key="1">
    <source>
        <dbReference type="EMBL" id="TLD40702.1"/>
    </source>
</evidence>
<evidence type="ECO:0008006" key="3">
    <source>
        <dbReference type="Google" id="ProtNLM"/>
    </source>
</evidence>
<protein>
    <recommendedName>
        <fullName evidence="3">Lipoprotein</fullName>
    </recommendedName>
</protein>
<dbReference type="PROSITE" id="PS51257">
    <property type="entry name" value="PROKAR_LIPOPROTEIN"/>
    <property type="match status" value="1"/>
</dbReference>
<dbReference type="EMBL" id="SULG01000085">
    <property type="protein sequence ID" value="TLD40702.1"/>
    <property type="molecule type" value="Genomic_DNA"/>
</dbReference>
<proteinExistence type="predicted"/>
<dbReference type="Proteomes" id="UP000319783">
    <property type="component" value="Unassembled WGS sequence"/>
</dbReference>
<name>A0A533Q7U9_9BACT</name>
<gene>
    <name evidence="1" type="ORF">JETT_3034</name>
</gene>
<accession>A0A533Q7U9</accession>